<comment type="similarity">
    <text evidence="1 10">Belongs to the beta-class carbonic anhydrase family.</text>
</comment>
<accession>A0AAF0ILG9</accession>
<comment type="function">
    <text evidence="10">Reversible hydration of carbon dioxide.</text>
</comment>
<sequence length="222" mass="24537">MATPKVQTTDAVQQALVRNSEWASKTIEEHPLLFPKLASGQHPEILWIGCADSRCPETTVLDLKPGDVFVHRNIANVVQHNDLSCASVVEYAVVYLKVKHIVLCGHTSCGGVAAALANKRLGLLDTWLMALRRLREENLDVFKNLDAKDAAVKLAEINVHNGLRVLKENSVVLDAMQERGLKLHGLMYDVGSGKLRELDTEEPLDVINRRLTAFRTVAGESK</sequence>
<dbReference type="GO" id="GO:0015976">
    <property type="term" value="P:carbon utilization"/>
    <property type="evidence" value="ECO:0007669"/>
    <property type="project" value="InterPro"/>
</dbReference>
<feature type="binding site" evidence="9">
    <location>
        <position position="52"/>
    </location>
    <ligand>
        <name>Zn(2+)</name>
        <dbReference type="ChEBI" id="CHEBI:29105"/>
    </ligand>
</feature>
<dbReference type="CDD" id="cd00883">
    <property type="entry name" value="beta_CA_cladeA"/>
    <property type="match status" value="1"/>
</dbReference>
<evidence type="ECO:0000256" key="8">
    <source>
        <dbReference type="ARBA" id="ARBA00048348"/>
    </source>
</evidence>
<proteinExistence type="inferred from homology"/>
<dbReference type="GO" id="GO:0004089">
    <property type="term" value="F:carbonate dehydratase activity"/>
    <property type="evidence" value="ECO:0007669"/>
    <property type="project" value="UniProtKB-UniRule"/>
</dbReference>
<gene>
    <name evidence="11" type="ORF">PRK78_006265</name>
</gene>
<feature type="binding site" evidence="9">
    <location>
        <position position="50"/>
    </location>
    <ligand>
        <name>Zn(2+)</name>
        <dbReference type="ChEBI" id="CHEBI:29105"/>
    </ligand>
</feature>
<keyword evidence="5 9" id="KW-0862">Zinc</keyword>
<dbReference type="InterPro" id="IPR015892">
    <property type="entry name" value="Carbonic_anhydrase_CS"/>
</dbReference>
<evidence type="ECO:0000256" key="3">
    <source>
        <dbReference type="ARBA" id="ARBA00014628"/>
    </source>
</evidence>
<evidence type="ECO:0000256" key="5">
    <source>
        <dbReference type="ARBA" id="ARBA00022833"/>
    </source>
</evidence>
<evidence type="ECO:0000256" key="7">
    <source>
        <dbReference type="ARBA" id="ARBA00031969"/>
    </source>
</evidence>
<organism evidence="11 12">
    <name type="scientific">Emydomyces testavorans</name>
    <dbReference type="NCBI Taxonomy" id="2070801"/>
    <lineage>
        <taxon>Eukaryota</taxon>
        <taxon>Fungi</taxon>
        <taxon>Dikarya</taxon>
        <taxon>Ascomycota</taxon>
        <taxon>Pezizomycotina</taxon>
        <taxon>Eurotiomycetes</taxon>
        <taxon>Eurotiomycetidae</taxon>
        <taxon>Onygenales</taxon>
        <taxon>Nannizziopsiaceae</taxon>
        <taxon>Emydomyces</taxon>
    </lineage>
</organism>
<dbReference type="SUPFAM" id="SSF53056">
    <property type="entry name" value="beta-carbonic anhydrase, cab"/>
    <property type="match status" value="1"/>
</dbReference>
<evidence type="ECO:0000256" key="4">
    <source>
        <dbReference type="ARBA" id="ARBA00022723"/>
    </source>
</evidence>
<reference evidence="11" key="1">
    <citation type="submission" date="2023-03" db="EMBL/GenBank/DDBJ databases">
        <title>Emydomyces testavorans Genome Sequence.</title>
        <authorList>
            <person name="Hoyer L."/>
        </authorList>
    </citation>
    <scope>NUCLEOTIDE SEQUENCE</scope>
    <source>
        <strain evidence="11">16-2883</strain>
    </source>
</reference>
<comment type="cofactor">
    <cofactor evidence="9">
        <name>Zn(2+)</name>
        <dbReference type="ChEBI" id="CHEBI:29105"/>
    </cofactor>
    <text evidence="9">Binds 1 zinc ion per subunit.</text>
</comment>
<protein>
    <recommendedName>
        <fullName evidence="3 10">Carbonic anhydrase</fullName>
        <ecNumber evidence="2 10">4.2.1.1</ecNumber>
    </recommendedName>
    <alternativeName>
        <fullName evidence="7 10">Carbonate dehydratase</fullName>
    </alternativeName>
</protein>
<feature type="binding site" evidence="9">
    <location>
        <position position="106"/>
    </location>
    <ligand>
        <name>Zn(2+)</name>
        <dbReference type="ChEBI" id="CHEBI:29105"/>
    </ligand>
</feature>
<dbReference type="PROSITE" id="PS00705">
    <property type="entry name" value="PROK_CO2_ANHYDRASE_2"/>
    <property type="match status" value="1"/>
</dbReference>
<evidence type="ECO:0000256" key="9">
    <source>
        <dbReference type="PIRSR" id="PIRSR601765-1"/>
    </source>
</evidence>
<dbReference type="Proteomes" id="UP001219355">
    <property type="component" value="Chromosome 4"/>
</dbReference>
<keyword evidence="4 9" id="KW-0479">Metal-binding</keyword>
<dbReference type="EC" id="4.2.1.1" evidence="2 10"/>
<dbReference type="GO" id="GO:0008270">
    <property type="term" value="F:zinc ion binding"/>
    <property type="evidence" value="ECO:0007669"/>
    <property type="project" value="UniProtKB-UniRule"/>
</dbReference>
<evidence type="ECO:0000256" key="10">
    <source>
        <dbReference type="RuleBase" id="RU003956"/>
    </source>
</evidence>
<evidence type="ECO:0000256" key="6">
    <source>
        <dbReference type="ARBA" id="ARBA00023239"/>
    </source>
</evidence>
<keyword evidence="6 10" id="KW-0456">Lyase</keyword>
<dbReference type="Gene3D" id="3.40.1050.10">
    <property type="entry name" value="Carbonic anhydrase"/>
    <property type="match status" value="1"/>
</dbReference>
<dbReference type="GO" id="GO:0071244">
    <property type="term" value="P:cellular response to carbon dioxide"/>
    <property type="evidence" value="ECO:0007669"/>
    <property type="project" value="TreeGrafter"/>
</dbReference>
<dbReference type="EMBL" id="CP120630">
    <property type="protein sequence ID" value="WEW60777.1"/>
    <property type="molecule type" value="Genomic_DNA"/>
</dbReference>
<dbReference type="SMART" id="SM00947">
    <property type="entry name" value="Pro_CA"/>
    <property type="match status" value="1"/>
</dbReference>
<evidence type="ECO:0000313" key="12">
    <source>
        <dbReference type="Proteomes" id="UP001219355"/>
    </source>
</evidence>
<dbReference type="InterPro" id="IPR001765">
    <property type="entry name" value="Carbonic_anhydrase"/>
</dbReference>
<keyword evidence="12" id="KW-1185">Reference proteome</keyword>
<dbReference type="GO" id="GO:0005737">
    <property type="term" value="C:cytoplasm"/>
    <property type="evidence" value="ECO:0007669"/>
    <property type="project" value="TreeGrafter"/>
</dbReference>
<dbReference type="PANTHER" id="PTHR11002">
    <property type="entry name" value="CARBONIC ANHYDRASE"/>
    <property type="match status" value="1"/>
</dbReference>
<evidence type="ECO:0000313" key="11">
    <source>
        <dbReference type="EMBL" id="WEW60777.1"/>
    </source>
</evidence>
<feature type="binding site" evidence="9">
    <location>
        <position position="109"/>
    </location>
    <ligand>
        <name>Zn(2+)</name>
        <dbReference type="ChEBI" id="CHEBI:29105"/>
    </ligand>
</feature>
<dbReference type="Pfam" id="PF00484">
    <property type="entry name" value="Pro_CA"/>
    <property type="match status" value="1"/>
</dbReference>
<evidence type="ECO:0000256" key="2">
    <source>
        <dbReference type="ARBA" id="ARBA00012925"/>
    </source>
</evidence>
<dbReference type="PANTHER" id="PTHR11002:SF76">
    <property type="entry name" value="CARBONIC ANHYDRASE"/>
    <property type="match status" value="1"/>
</dbReference>
<dbReference type="FunFam" id="3.40.1050.10:FF:000001">
    <property type="entry name" value="Carbonic anhydrase"/>
    <property type="match status" value="1"/>
</dbReference>
<dbReference type="InterPro" id="IPR036874">
    <property type="entry name" value="Carbonic_anhydrase_sf"/>
</dbReference>
<dbReference type="GO" id="GO:0034599">
    <property type="term" value="P:cellular response to oxidative stress"/>
    <property type="evidence" value="ECO:0007669"/>
    <property type="project" value="TreeGrafter"/>
</dbReference>
<dbReference type="AlphaFoldDB" id="A0AAF0ILG9"/>
<comment type="catalytic activity">
    <reaction evidence="8 10">
        <text>hydrogencarbonate + H(+) = CO2 + H2O</text>
        <dbReference type="Rhea" id="RHEA:10748"/>
        <dbReference type="ChEBI" id="CHEBI:15377"/>
        <dbReference type="ChEBI" id="CHEBI:15378"/>
        <dbReference type="ChEBI" id="CHEBI:16526"/>
        <dbReference type="ChEBI" id="CHEBI:17544"/>
        <dbReference type="EC" id="4.2.1.1"/>
    </reaction>
</comment>
<name>A0AAF0ILG9_9EURO</name>
<evidence type="ECO:0000256" key="1">
    <source>
        <dbReference type="ARBA" id="ARBA00006217"/>
    </source>
</evidence>